<keyword evidence="5" id="KW-1185">Reference proteome</keyword>
<evidence type="ECO:0000256" key="1">
    <source>
        <dbReference type="RuleBase" id="RU003460"/>
    </source>
</evidence>
<dbReference type="InterPro" id="IPR036749">
    <property type="entry name" value="Expansin_CBD_sf"/>
</dbReference>
<dbReference type="SUPFAM" id="SSF49590">
    <property type="entry name" value="PHL pollen allergen"/>
    <property type="match status" value="1"/>
</dbReference>
<dbReference type="PANTHER" id="PTHR31692">
    <property type="entry name" value="EXPANSIN-B3"/>
    <property type="match status" value="1"/>
</dbReference>
<feature type="domain" description="Expansin-like EG45" evidence="2">
    <location>
        <begin position="47"/>
        <end position="154"/>
    </location>
</feature>
<accession>A0AAD1Z840</accession>
<feature type="domain" description="Expansin-like CBD" evidence="3">
    <location>
        <begin position="143"/>
        <end position="218"/>
    </location>
</feature>
<dbReference type="Gene3D" id="2.40.40.10">
    <property type="entry name" value="RlpA-like domain"/>
    <property type="match status" value="1"/>
</dbReference>
<comment type="similarity">
    <text evidence="1">Belongs to the expansin family.</text>
</comment>
<evidence type="ECO:0000313" key="4">
    <source>
        <dbReference type="EMBL" id="CAI9764600.1"/>
    </source>
</evidence>
<dbReference type="PANTHER" id="PTHR31692:SF56">
    <property type="entry name" value="EXPANSIN-B2-RELATED"/>
    <property type="match status" value="1"/>
</dbReference>
<dbReference type="SMART" id="SM00837">
    <property type="entry name" value="DPBB_1"/>
    <property type="match status" value="1"/>
</dbReference>
<dbReference type="SUPFAM" id="SSF50685">
    <property type="entry name" value="Barwin-like endoglucanases"/>
    <property type="match status" value="1"/>
</dbReference>
<dbReference type="PRINTS" id="PR01225">
    <property type="entry name" value="EXPANSNFAMLY"/>
</dbReference>
<dbReference type="AlphaFoldDB" id="A0AAD1Z840"/>
<dbReference type="InterPro" id="IPR007112">
    <property type="entry name" value="Expansin/allergen_DPBB_dom"/>
</dbReference>
<dbReference type="Proteomes" id="UP000834106">
    <property type="component" value="Chromosome 7"/>
</dbReference>
<dbReference type="InterPro" id="IPR036908">
    <property type="entry name" value="RlpA-like_sf"/>
</dbReference>
<protein>
    <submittedName>
        <fullName evidence="4">Uncharacterized protein</fullName>
    </submittedName>
</protein>
<organism evidence="4 5">
    <name type="scientific">Fraxinus pennsylvanica</name>
    <dbReference type="NCBI Taxonomy" id="56036"/>
    <lineage>
        <taxon>Eukaryota</taxon>
        <taxon>Viridiplantae</taxon>
        <taxon>Streptophyta</taxon>
        <taxon>Embryophyta</taxon>
        <taxon>Tracheophyta</taxon>
        <taxon>Spermatophyta</taxon>
        <taxon>Magnoliopsida</taxon>
        <taxon>eudicotyledons</taxon>
        <taxon>Gunneridae</taxon>
        <taxon>Pentapetalae</taxon>
        <taxon>asterids</taxon>
        <taxon>lamiids</taxon>
        <taxon>Lamiales</taxon>
        <taxon>Oleaceae</taxon>
        <taxon>Oleeae</taxon>
        <taxon>Fraxinus</taxon>
    </lineage>
</organism>
<evidence type="ECO:0000313" key="5">
    <source>
        <dbReference type="Proteomes" id="UP000834106"/>
    </source>
</evidence>
<evidence type="ECO:0000259" key="3">
    <source>
        <dbReference type="PROSITE" id="PS50843"/>
    </source>
</evidence>
<evidence type="ECO:0000259" key="2">
    <source>
        <dbReference type="PROSITE" id="PS50842"/>
    </source>
</evidence>
<name>A0AAD1Z840_9LAMI</name>
<dbReference type="Pfam" id="PF03330">
    <property type="entry name" value="DPBB_1"/>
    <property type="match status" value="1"/>
</dbReference>
<gene>
    <name evidence="4" type="ORF">FPE_LOCUS12030</name>
</gene>
<dbReference type="InterPro" id="IPR007117">
    <property type="entry name" value="Expansin_CBD"/>
</dbReference>
<dbReference type="InterPro" id="IPR009009">
    <property type="entry name" value="RlpA-like_DPBB"/>
</dbReference>
<dbReference type="PROSITE" id="PS50843">
    <property type="entry name" value="EXPANSIN_CBD"/>
    <property type="match status" value="1"/>
</dbReference>
<dbReference type="Gene3D" id="2.60.40.760">
    <property type="entry name" value="Expansin, cellulose-binding-like domain"/>
    <property type="match status" value="1"/>
</dbReference>
<sequence length="233" mass="24621">MAFEPYPAGSVTVLRTKGPNGRVGVTAFSPGVATFYAGPGGGAGGSGGACGVEDDGSKAPYYGLTAAGNNNLFKSGAGCGTCYMVRCTKNAACSGIPVTVTITNECPGTCNNEAIHFDLSYKAFELLAKPGLGFRLAKGTNKDYIAFAPEFINGDGDLAAVDLIVSRNNKVLHMKRSFGEMWETGFLPYTNVGPYSVRLTTIESRKTIVARNVIPVDWVKYPAGTIFRSRVNF</sequence>
<reference evidence="4" key="1">
    <citation type="submission" date="2023-05" db="EMBL/GenBank/DDBJ databases">
        <authorList>
            <person name="Huff M."/>
        </authorList>
    </citation>
    <scope>NUCLEOTIDE SEQUENCE</scope>
</reference>
<proteinExistence type="inferred from homology"/>
<dbReference type="GO" id="GO:0005576">
    <property type="term" value="C:extracellular region"/>
    <property type="evidence" value="ECO:0007669"/>
    <property type="project" value="InterPro"/>
</dbReference>
<dbReference type="PROSITE" id="PS50842">
    <property type="entry name" value="EXPANSIN_EG45"/>
    <property type="match status" value="1"/>
</dbReference>
<dbReference type="EMBL" id="OU503042">
    <property type="protein sequence ID" value="CAI9764600.1"/>
    <property type="molecule type" value="Genomic_DNA"/>
</dbReference>
<dbReference type="GO" id="GO:0009653">
    <property type="term" value="P:anatomical structure morphogenesis"/>
    <property type="evidence" value="ECO:0007669"/>
    <property type="project" value="UniProtKB-ARBA"/>
</dbReference>
<dbReference type="Pfam" id="PF01357">
    <property type="entry name" value="Expansin_C"/>
    <property type="match status" value="1"/>
</dbReference>
<dbReference type="InterPro" id="IPR007118">
    <property type="entry name" value="Expan_Lol_pI"/>
</dbReference>